<accession>A0AC60P972</accession>
<dbReference type="EMBL" id="JABSTQ010010995">
    <property type="protein sequence ID" value="KAG0416023.1"/>
    <property type="molecule type" value="Genomic_DNA"/>
</dbReference>
<name>A0AC60P972_IXOPE</name>
<organism evidence="1 2">
    <name type="scientific">Ixodes persulcatus</name>
    <name type="common">Taiga tick</name>
    <dbReference type="NCBI Taxonomy" id="34615"/>
    <lineage>
        <taxon>Eukaryota</taxon>
        <taxon>Metazoa</taxon>
        <taxon>Ecdysozoa</taxon>
        <taxon>Arthropoda</taxon>
        <taxon>Chelicerata</taxon>
        <taxon>Arachnida</taxon>
        <taxon>Acari</taxon>
        <taxon>Parasitiformes</taxon>
        <taxon>Ixodida</taxon>
        <taxon>Ixodoidea</taxon>
        <taxon>Ixodidae</taxon>
        <taxon>Ixodinae</taxon>
        <taxon>Ixodes</taxon>
    </lineage>
</organism>
<proteinExistence type="predicted"/>
<reference evidence="1 2" key="1">
    <citation type="journal article" date="2020" name="Cell">
        <title>Large-Scale Comparative Analyses of Tick Genomes Elucidate Their Genetic Diversity and Vector Capacities.</title>
        <authorList>
            <consortium name="Tick Genome and Microbiome Consortium (TIGMIC)"/>
            <person name="Jia N."/>
            <person name="Wang J."/>
            <person name="Shi W."/>
            <person name="Du L."/>
            <person name="Sun Y."/>
            <person name="Zhan W."/>
            <person name="Jiang J.F."/>
            <person name="Wang Q."/>
            <person name="Zhang B."/>
            <person name="Ji P."/>
            <person name="Bell-Sakyi L."/>
            <person name="Cui X.M."/>
            <person name="Yuan T.T."/>
            <person name="Jiang B.G."/>
            <person name="Yang W.F."/>
            <person name="Lam T.T."/>
            <person name="Chang Q.C."/>
            <person name="Ding S.J."/>
            <person name="Wang X.J."/>
            <person name="Zhu J.G."/>
            <person name="Ruan X.D."/>
            <person name="Zhao L."/>
            <person name="Wei J.T."/>
            <person name="Ye R.Z."/>
            <person name="Que T.C."/>
            <person name="Du C.H."/>
            <person name="Zhou Y.H."/>
            <person name="Cheng J.X."/>
            <person name="Dai P.F."/>
            <person name="Guo W.B."/>
            <person name="Han X.H."/>
            <person name="Huang E.J."/>
            <person name="Li L.F."/>
            <person name="Wei W."/>
            <person name="Gao Y.C."/>
            <person name="Liu J.Z."/>
            <person name="Shao H.Z."/>
            <person name="Wang X."/>
            <person name="Wang C.C."/>
            <person name="Yang T.C."/>
            <person name="Huo Q.B."/>
            <person name="Li W."/>
            <person name="Chen H.Y."/>
            <person name="Chen S.E."/>
            <person name="Zhou L.G."/>
            <person name="Ni X.B."/>
            <person name="Tian J.H."/>
            <person name="Sheng Y."/>
            <person name="Liu T."/>
            <person name="Pan Y.S."/>
            <person name="Xia L.Y."/>
            <person name="Li J."/>
            <person name="Zhao F."/>
            <person name="Cao W.C."/>
        </authorList>
    </citation>
    <scope>NUCLEOTIDE SEQUENCE [LARGE SCALE GENOMIC DNA]</scope>
    <source>
        <strain evidence="1">Iper-2018</strain>
    </source>
</reference>
<dbReference type="Proteomes" id="UP000805193">
    <property type="component" value="Unassembled WGS sequence"/>
</dbReference>
<gene>
    <name evidence="1" type="ORF">HPB47_006802</name>
</gene>
<keyword evidence="2" id="KW-1185">Reference proteome</keyword>
<comment type="caution">
    <text evidence="1">The sequence shown here is derived from an EMBL/GenBank/DDBJ whole genome shotgun (WGS) entry which is preliminary data.</text>
</comment>
<evidence type="ECO:0000313" key="1">
    <source>
        <dbReference type="EMBL" id="KAG0416023.1"/>
    </source>
</evidence>
<sequence length="78" mass="9636">MQQDAVRFATQALEKFQVEKDIAFYMQDKFREKHEPFWQCVVGTNFDSYVHYTRRYYIDFNLGQIRILLFKAKFSEYF</sequence>
<protein>
    <submittedName>
        <fullName evidence="1">Uncharacterized protein</fullName>
    </submittedName>
</protein>
<evidence type="ECO:0000313" key="2">
    <source>
        <dbReference type="Proteomes" id="UP000805193"/>
    </source>
</evidence>